<comment type="similarity">
    <text evidence="2">Belongs to the AzlC family.</text>
</comment>
<dbReference type="InterPro" id="IPR011606">
    <property type="entry name" value="Brnchd-chn_aa_trnsp_permease"/>
</dbReference>
<dbReference type="STRING" id="751945.Theos_0890"/>
<dbReference type="OrthoDB" id="3177005at2"/>
<comment type="subcellular location">
    <subcellularLocation>
        <location evidence="1">Cell membrane</location>
        <topology evidence="1">Multi-pass membrane protein</topology>
    </subcellularLocation>
</comment>
<keyword evidence="6 8" id="KW-1133">Transmembrane helix</keyword>
<evidence type="ECO:0000256" key="2">
    <source>
        <dbReference type="ARBA" id="ARBA00010735"/>
    </source>
</evidence>
<keyword evidence="5 8" id="KW-0812">Transmembrane</keyword>
<evidence type="ECO:0000256" key="7">
    <source>
        <dbReference type="ARBA" id="ARBA00023136"/>
    </source>
</evidence>
<dbReference type="GO" id="GO:1903785">
    <property type="term" value="P:L-valine transmembrane transport"/>
    <property type="evidence" value="ECO:0007669"/>
    <property type="project" value="TreeGrafter"/>
</dbReference>
<dbReference type="PATRIC" id="fig|751945.3.peg.882"/>
<evidence type="ECO:0000256" key="5">
    <source>
        <dbReference type="ARBA" id="ARBA00022692"/>
    </source>
</evidence>
<keyword evidence="4" id="KW-1003">Cell membrane</keyword>
<protein>
    <submittedName>
        <fullName evidence="9">Putative branched-chain amino acid permease (Azaleucine resistance)</fullName>
    </submittedName>
</protein>
<keyword evidence="7 8" id="KW-0472">Membrane</keyword>
<evidence type="ECO:0000256" key="8">
    <source>
        <dbReference type="SAM" id="Phobius"/>
    </source>
</evidence>
<dbReference type="Proteomes" id="UP000000211">
    <property type="component" value="Chromosome"/>
</dbReference>
<dbReference type="eggNOG" id="COG1296">
    <property type="taxonomic scope" value="Bacteria"/>
</dbReference>
<dbReference type="PANTHER" id="PTHR34979">
    <property type="entry name" value="INNER MEMBRANE PROTEIN YGAZ"/>
    <property type="match status" value="1"/>
</dbReference>
<accession>K7QUJ2</accession>
<dbReference type="GO" id="GO:0005886">
    <property type="term" value="C:plasma membrane"/>
    <property type="evidence" value="ECO:0007669"/>
    <property type="project" value="UniProtKB-SubCell"/>
</dbReference>
<feature type="transmembrane region" description="Helical" evidence="8">
    <location>
        <begin position="86"/>
        <end position="107"/>
    </location>
</feature>
<evidence type="ECO:0000313" key="10">
    <source>
        <dbReference type="Proteomes" id="UP000000211"/>
    </source>
</evidence>
<dbReference type="EMBL" id="CP003249">
    <property type="protein sequence ID" value="AFV75946.1"/>
    <property type="molecule type" value="Genomic_DNA"/>
</dbReference>
<feature type="transmembrane region" description="Helical" evidence="8">
    <location>
        <begin position="148"/>
        <end position="169"/>
    </location>
</feature>
<sequence>MKEGLQAAWPVALGYFPVAVAFGMLGVGAGLSPWTVALISLLVFAGAAQFALVGLLATGTPPLLSALLALLLNLRHAFYGPVLKPYLTGSPLLAFFLTDEVFALALHRLPELPEGKRPSFFLGLGLGAYASWNLGTLTGALGAQGLKAFPALAQGLTFALPALFFLLALPHLKNPVALLAGGVALACHLGGETALGLLLAGAIGLWGGRP</sequence>
<dbReference type="AlphaFoldDB" id="K7QUJ2"/>
<organism evidence="9 10">
    <name type="scientific">Thermus oshimai JL-2</name>
    <dbReference type="NCBI Taxonomy" id="751945"/>
    <lineage>
        <taxon>Bacteria</taxon>
        <taxon>Thermotogati</taxon>
        <taxon>Deinococcota</taxon>
        <taxon>Deinococci</taxon>
        <taxon>Thermales</taxon>
        <taxon>Thermaceae</taxon>
        <taxon>Thermus</taxon>
    </lineage>
</organism>
<dbReference type="Pfam" id="PF03591">
    <property type="entry name" value="AzlC"/>
    <property type="match status" value="1"/>
</dbReference>
<gene>
    <name evidence="9" type="ORF">Theos_0890</name>
</gene>
<reference evidence="9 10" key="1">
    <citation type="journal article" date="2013" name="Genome Announc.">
        <title>Whole Genome Sequencing of Thermus oshimai JL-2 and Thermus thermophilus JL-18, Incomplete Denitrifiers from the United States Great Basin.</title>
        <authorList>
            <person name="Murugapiran S.K."/>
            <person name="Huntemann M."/>
            <person name="Wei C.L."/>
            <person name="Han J."/>
            <person name="Detter J.C."/>
            <person name="Han C.S."/>
            <person name="Erkkila T.H."/>
            <person name="Teshima H."/>
            <person name="Chen A."/>
            <person name="Kyrpides N."/>
            <person name="Mavrommatis K."/>
            <person name="Markowitz V."/>
            <person name="Szeto E."/>
            <person name="Ivanova N."/>
            <person name="Pagani I."/>
            <person name="Lam J."/>
            <person name="McDonald A.I."/>
            <person name="Dodsworth J.A."/>
            <person name="Pati A."/>
            <person name="Goodwin L."/>
            <person name="Peters L."/>
            <person name="Pitluck S."/>
            <person name="Woyke T."/>
            <person name="Hedlund B.P."/>
        </authorList>
    </citation>
    <scope>NUCLEOTIDE SEQUENCE</scope>
    <source>
        <strain evidence="9 10">JL-2</strain>
    </source>
</reference>
<evidence type="ECO:0000313" key="9">
    <source>
        <dbReference type="EMBL" id="AFV75946.1"/>
    </source>
</evidence>
<dbReference type="PANTHER" id="PTHR34979:SF1">
    <property type="entry name" value="INNER MEMBRANE PROTEIN YGAZ"/>
    <property type="match status" value="1"/>
</dbReference>
<keyword evidence="3" id="KW-0813">Transport</keyword>
<dbReference type="KEGG" id="tos:Theos_0890"/>
<feature type="transmembrane region" description="Helical" evidence="8">
    <location>
        <begin position="176"/>
        <end position="206"/>
    </location>
</feature>
<dbReference type="HOGENOM" id="CLU_065777_3_1_0"/>
<proteinExistence type="inferred from homology"/>
<evidence type="ECO:0000256" key="1">
    <source>
        <dbReference type="ARBA" id="ARBA00004651"/>
    </source>
</evidence>
<keyword evidence="10" id="KW-1185">Reference proteome</keyword>
<feature type="transmembrane region" description="Helical" evidence="8">
    <location>
        <begin position="7"/>
        <end position="28"/>
    </location>
</feature>
<name>K7QUJ2_THEOS</name>
<evidence type="ECO:0000256" key="3">
    <source>
        <dbReference type="ARBA" id="ARBA00022448"/>
    </source>
</evidence>
<evidence type="ECO:0000256" key="6">
    <source>
        <dbReference type="ARBA" id="ARBA00022989"/>
    </source>
</evidence>
<evidence type="ECO:0000256" key="4">
    <source>
        <dbReference type="ARBA" id="ARBA00022475"/>
    </source>
</evidence>
<feature type="transmembrane region" description="Helical" evidence="8">
    <location>
        <begin position="119"/>
        <end position="142"/>
    </location>
</feature>
<dbReference type="RefSeq" id="WP_016329137.1">
    <property type="nucleotide sequence ID" value="NC_019386.1"/>
</dbReference>